<comment type="caution">
    <text evidence="1">The sequence shown here is derived from an EMBL/GenBank/DDBJ whole genome shotgun (WGS) entry which is preliminary data.</text>
</comment>
<dbReference type="Proteomes" id="UP000886998">
    <property type="component" value="Unassembled WGS sequence"/>
</dbReference>
<reference evidence="1" key="1">
    <citation type="submission" date="2020-08" db="EMBL/GenBank/DDBJ databases">
        <title>Multicomponent nature underlies the extraordinary mechanical properties of spider dragline silk.</title>
        <authorList>
            <person name="Kono N."/>
            <person name="Nakamura H."/>
            <person name="Mori M."/>
            <person name="Yoshida Y."/>
            <person name="Ohtoshi R."/>
            <person name="Malay A.D."/>
            <person name="Moran D.A.P."/>
            <person name="Tomita M."/>
            <person name="Numata K."/>
            <person name="Arakawa K."/>
        </authorList>
    </citation>
    <scope>NUCLEOTIDE SEQUENCE</scope>
</reference>
<gene>
    <name evidence="1" type="ORF">TNIN_266181</name>
</gene>
<keyword evidence="2" id="KW-1185">Reference proteome</keyword>
<dbReference type="AlphaFoldDB" id="A0A8X6IBM0"/>
<organism evidence="1 2">
    <name type="scientific">Trichonephila inaurata madagascariensis</name>
    <dbReference type="NCBI Taxonomy" id="2747483"/>
    <lineage>
        <taxon>Eukaryota</taxon>
        <taxon>Metazoa</taxon>
        <taxon>Ecdysozoa</taxon>
        <taxon>Arthropoda</taxon>
        <taxon>Chelicerata</taxon>
        <taxon>Arachnida</taxon>
        <taxon>Araneae</taxon>
        <taxon>Araneomorphae</taxon>
        <taxon>Entelegynae</taxon>
        <taxon>Araneoidea</taxon>
        <taxon>Nephilidae</taxon>
        <taxon>Trichonephila</taxon>
        <taxon>Trichonephila inaurata</taxon>
    </lineage>
</organism>
<accession>A0A8X6IBM0</accession>
<sequence length="118" mass="14013">MQSIFIADDNKFFLASAIPKEILDLNFLLSATQWLGFRHQNRLRFLSFRTVEILYFFRPSFSLEGNRYGKDGRALIYRVSCYRGISHVCFPFIRRHFMHLESSESNGNFKEMEDQCNL</sequence>
<evidence type="ECO:0000313" key="2">
    <source>
        <dbReference type="Proteomes" id="UP000886998"/>
    </source>
</evidence>
<name>A0A8X6IBM0_9ARAC</name>
<evidence type="ECO:0000313" key="1">
    <source>
        <dbReference type="EMBL" id="GFS36275.1"/>
    </source>
</evidence>
<protein>
    <submittedName>
        <fullName evidence="1">Uncharacterized protein</fullName>
    </submittedName>
</protein>
<dbReference type="EMBL" id="BMAV01024809">
    <property type="protein sequence ID" value="GFS36275.1"/>
    <property type="molecule type" value="Genomic_DNA"/>
</dbReference>
<proteinExistence type="predicted"/>